<keyword evidence="4" id="KW-0408">Iron</keyword>
<reference evidence="6" key="1">
    <citation type="submission" date="2021-01" db="EMBL/GenBank/DDBJ databases">
        <title>Modified the classification status of verrucomicrobia.</title>
        <authorList>
            <person name="Feng X."/>
        </authorList>
    </citation>
    <scope>NUCLEOTIDE SEQUENCE</scope>
    <source>
        <strain evidence="6">KCTC 22201</strain>
    </source>
</reference>
<dbReference type="GO" id="GO:0020037">
    <property type="term" value="F:heme binding"/>
    <property type="evidence" value="ECO:0007669"/>
    <property type="project" value="InterPro"/>
</dbReference>
<gene>
    <name evidence="6" type="ORF">JIN81_07460</name>
</gene>
<evidence type="ECO:0000313" key="7">
    <source>
        <dbReference type="Proteomes" id="UP000658278"/>
    </source>
</evidence>
<proteinExistence type="inferred from homology"/>
<dbReference type="Proteomes" id="UP000658278">
    <property type="component" value="Unassembled WGS sequence"/>
</dbReference>
<comment type="similarity">
    <text evidence="5">Belongs to the truncated hemoglobin family. Group II subfamily.</text>
</comment>
<evidence type="ECO:0000256" key="4">
    <source>
        <dbReference type="ARBA" id="ARBA00023004"/>
    </source>
</evidence>
<dbReference type="InterPro" id="IPR012292">
    <property type="entry name" value="Globin/Proto"/>
</dbReference>
<organism evidence="6 7">
    <name type="scientific">Haloferula rosea</name>
    <dbReference type="NCBI Taxonomy" id="490093"/>
    <lineage>
        <taxon>Bacteria</taxon>
        <taxon>Pseudomonadati</taxon>
        <taxon>Verrucomicrobiota</taxon>
        <taxon>Verrucomicrobiia</taxon>
        <taxon>Verrucomicrobiales</taxon>
        <taxon>Verrucomicrobiaceae</taxon>
        <taxon>Haloferula</taxon>
    </lineage>
</organism>
<evidence type="ECO:0000256" key="2">
    <source>
        <dbReference type="ARBA" id="ARBA00022617"/>
    </source>
</evidence>
<sequence length="125" mass="14634">MATVEEQVKRDLGREGLTSMVADFYRRVKEDDLIGPMYPEDDWEGSEERLLDFLCFRLLGESAYLLKRGHPRLRMRHAPFSIGEAERDRWLEMMEAAMIETKVPDETREALGAFFAQVADFMRNQ</sequence>
<dbReference type="GO" id="GO:0005344">
    <property type="term" value="F:oxygen carrier activity"/>
    <property type="evidence" value="ECO:0007669"/>
    <property type="project" value="InterPro"/>
</dbReference>
<dbReference type="AlphaFoldDB" id="A0A934RE11"/>
<dbReference type="PANTHER" id="PTHR47366">
    <property type="entry name" value="TWO-ON-TWO HEMOGLOBIN-3"/>
    <property type="match status" value="1"/>
</dbReference>
<dbReference type="GO" id="GO:0019825">
    <property type="term" value="F:oxygen binding"/>
    <property type="evidence" value="ECO:0007669"/>
    <property type="project" value="InterPro"/>
</dbReference>
<name>A0A934RE11_9BACT</name>
<evidence type="ECO:0000313" key="6">
    <source>
        <dbReference type="EMBL" id="MBK1826851.1"/>
    </source>
</evidence>
<dbReference type="InterPro" id="IPR009050">
    <property type="entry name" value="Globin-like_sf"/>
</dbReference>
<keyword evidence="3" id="KW-0479">Metal-binding</keyword>
<dbReference type="SUPFAM" id="SSF46458">
    <property type="entry name" value="Globin-like"/>
    <property type="match status" value="1"/>
</dbReference>
<evidence type="ECO:0000256" key="1">
    <source>
        <dbReference type="ARBA" id="ARBA00022448"/>
    </source>
</evidence>
<accession>A0A934RE11</accession>
<dbReference type="RefSeq" id="WP_200278192.1">
    <property type="nucleotide sequence ID" value="NZ_JAENII010000004.1"/>
</dbReference>
<dbReference type="PANTHER" id="PTHR47366:SF1">
    <property type="entry name" value="TWO-ON-TWO HEMOGLOBIN-3"/>
    <property type="match status" value="1"/>
</dbReference>
<dbReference type="InterPro" id="IPR001486">
    <property type="entry name" value="Hemoglobin_trunc"/>
</dbReference>
<evidence type="ECO:0000256" key="3">
    <source>
        <dbReference type="ARBA" id="ARBA00022723"/>
    </source>
</evidence>
<dbReference type="InterPro" id="IPR044203">
    <property type="entry name" value="GlbO/GLB3-like"/>
</dbReference>
<evidence type="ECO:0000256" key="5">
    <source>
        <dbReference type="ARBA" id="ARBA00034496"/>
    </source>
</evidence>
<protein>
    <submittedName>
        <fullName evidence="6">Globin</fullName>
    </submittedName>
</protein>
<keyword evidence="7" id="KW-1185">Reference proteome</keyword>
<dbReference type="Pfam" id="PF01152">
    <property type="entry name" value="Bac_globin"/>
    <property type="match status" value="1"/>
</dbReference>
<keyword evidence="2" id="KW-0349">Heme</keyword>
<keyword evidence="1" id="KW-0813">Transport</keyword>
<comment type="caution">
    <text evidence="6">The sequence shown here is derived from an EMBL/GenBank/DDBJ whole genome shotgun (WGS) entry which is preliminary data.</text>
</comment>
<dbReference type="Gene3D" id="1.10.490.10">
    <property type="entry name" value="Globins"/>
    <property type="match status" value="1"/>
</dbReference>
<dbReference type="GO" id="GO:0046872">
    <property type="term" value="F:metal ion binding"/>
    <property type="evidence" value="ECO:0007669"/>
    <property type="project" value="UniProtKB-KW"/>
</dbReference>
<dbReference type="EMBL" id="JAENII010000004">
    <property type="protein sequence ID" value="MBK1826851.1"/>
    <property type="molecule type" value="Genomic_DNA"/>
</dbReference>